<dbReference type="AlphaFoldDB" id="M5PZ86"/>
<dbReference type="OrthoDB" id="9806213at2"/>
<dbReference type="EMBL" id="AOSV01000043">
    <property type="protein sequence ID" value="EMG35641.1"/>
    <property type="molecule type" value="Genomic_DNA"/>
</dbReference>
<reference evidence="2 3" key="1">
    <citation type="journal article" date="2013" name="Genome Announc.">
        <title>Draft Genome Sequence for Desulfovibrio africanus Strain PCS.</title>
        <authorList>
            <person name="Brown S.D."/>
            <person name="Utturkar S.M."/>
            <person name="Arkin A.P."/>
            <person name="Deutschbauer A.M."/>
            <person name="Elias D.A."/>
            <person name="Hazen T.C."/>
            <person name="Chakraborty R."/>
        </authorList>
    </citation>
    <scope>NUCLEOTIDE SEQUENCE [LARGE SCALE GENOMIC DNA]</scope>
    <source>
        <strain evidence="2 3">PCS</strain>
    </source>
</reference>
<name>M5PZ86_DESAF</name>
<proteinExistence type="predicted"/>
<gene>
    <name evidence="2" type="ORF">PCS_03618</name>
</gene>
<evidence type="ECO:0000259" key="1">
    <source>
        <dbReference type="Pfam" id="PF10592"/>
    </source>
</evidence>
<dbReference type="Proteomes" id="UP000011922">
    <property type="component" value="Unassembled WGS sequence"/>
</dbReference>
<comment type="caution">
    <text evidence="2">The sequence shown here is derived from an EMBL/GenBank/DDBJ whole genome shotgun (WGS) entry which is preliminary data.</text>
</comment>
<evidence type="ECO:0000313" key="3">
    <source>
        <dbReference type="Proteomes" id="UP000011922"/>
    </source>
</evidence>
<dbReference type="RefSeq" id="WP_005989836.1">
    <property type="nucleotide sequence ID" value="NZ_AOSV01000043.1"/>
</dbReference>
<evidence type="ECO:0000313" key="2">
    <source>
        <dbReference type="EMBL" id="EMG35641.1"/>
    </source>
</evidence>
<accession>M5PZ86</accession>
<dbReference type="InterPro" id="IPR018891">
    <property type="entry name" value="AIPR_C"/>
</dbReference>
<dbReference type="PATRIC" id="fig|1262666.3.peg.3678"/>
<protein>
    <submittedName>
        <fullName evidence="2">AIPR protein</fullName>
    </submittedName>
</protein>
<dbReference type="Pfam" id="PF10592">
    <property type="entry name" value="AIPR"/>
    <property type="match status" value="1"/>
</dbReference>
<sequence>MRDAIISSYLDGFSADFGYNSKELSILFELFAGYCVVCHGYTDKFDVEKARIGDGGDTGIDVIAVLVNGKVCYDIAELEEFILNNNRIDVEFIFVQAKTSPSFDCSQMLNFGHGVREFFKEVSEMNYNEDIACFRNMKDFVYKNAIKFNRFNPSCSLYYVTTGKLETDSNLEATRKSVCRDLKDLNCLSNINVEYIDANQLYKMYQGITRGSIKEIEMDYYITLPEVDDVEEAILGRLNCKEFLKLICDEAGAIDKNTFSDNIRDYMGHSNVNEEISTTIQDDTKKKYFILLNNGITAVARKIKRTKNNLIIENIQIVNGCQTSNVIYENRDSITQDMHIPIKIISTTNQEIINSIIRSTNRQNQVMPEAFESLKEFHRKFEEYCKAKNREVNGNVYYERRSRQYVSDENIKPIDIMTLPNLLSVSISMFFEEPHSTHRYYGELLKANTGRIFVDGHALEPYYFAAYCLNRLTRELRKDAESKKHSIAKYYALMYVWRVLTHGEKPRLNSNQLIKSINNSFLKIVDDRSKFLELCVKGTSLFYRVAKESHVEYQNIARTRTITEQFISRIAPNDYI</sequence>
<feature type="domain" description="Abortive phage infection protein C-terminal" evidence="1">
    <location>
        <begin position="259"/>
        <end position="518"/>
    </location>
</feature>
<organism evidence="2 3">
    <name type="scientific">Desulfocurvibacter africanus PCS</name>
    <dbReference type="NCBI Taxonomy" id="1262666"/>
    <lineage>
        <taxon>Bacteria</taxon>
        <taxon>Pseudomonadati</taxon>
        <taxon>Thermodesulfobacteriota</taxon>
        <taxon>Desulfovibrionia</taxon>
        <taxon>Desulfovibrionales</taxon>
        <taxon>Desulfovibrionaceae</taxon>
        <taxon>Desulfocurvibacter</taxon>
    </lineage>
</organism>